<gene>
    <name evidence="1" type="ORF">XENORESO_001833</name>
</gene>
<sequence>MILQFVKPLLAAITQLLFLYMTLTVFDIVVEKVWPSFLSTTLLHCLDQPVFPKLYTDVFTFDSRIYWCSGSTQRVKRGQVLRLQKQVLIITPPPPCLTVEMSCLVHLVFSINGTLHFRKISLICS</sequence>
<reference evidence="1 2" key="1">
    <citation type="submission" date="2021-06" db="EMBL/GenBank/DDBJ databases">
        <authorList>
            <person name="Palmer J.M."/>
        </authorList>
    </citation>
    <scope>NUCLEOTIDE SEQUENCE [LARGE SCALE GENOMIC DNA]</scope>
    <source>
        <strain evidence="1 2">XR_2019</strain>
        <tissue evidence="1">Muscle</tissue>
    </source>
</reference>
<evidence type="ECO:0000313" key="1">
    <source>
        <dbReference type="EMBL" id="MEQ2262222.1"/>
    </source>
</evidence>
<evidence type="ECO:0008006" key="3">
    <source>
        <dbReference type="Google" id="ProtNLM"/>
    </source>
</evidence>
<accession>A0ABV0W162</accession>
<dbReference type="EMBL" id="JAHRIM010020151">
    <property type="protein sequence ID" value="MEQ2262222.1"/>
    <property type="molecule type" value="Genomic_DNA"/>
</dbReference>
<dbReference type="Proteomes" id="UP001444071">
    <property type="component" value="Unassembled WGS sequence"/>
</dbReference>
<protein>
    <recommendedName>
        <fullName evidence="3">Secreted protein</fullName>
    </recommendedName>
</protein>
<comment type="caution">
    <text evidence="1">The sequence shown here is derived from an EMBL/GenBank/DDBJ whole genome shotgun (WGS) entry which is preliminary data.</text>
</comment>
<organism evidence="1 2">
    <name type="scientific">Xenotaenia resolanae</name>
    <dbReference type="NCBI Taxonomy" id="208358"/>
    <lineage>
        <taxon>Eukaryota</taxon>
        <taxon>Metazoa</taxon>
        <taxon>Chordata</taxon>
        <taxon>Craniata</taxon>
        <taxon>Vertebrata</taxon>
        <taxon>Euteleostomi</taxon>
        <taxon>Actinopterygii</taxon>
        <taxon>Neopterygii</taxon>
        <taxon>Teleostei</taxon>
        <taxon>Neoteleostei</taxon>
        <taxon>Acanthomorphata</taxon>
        <taxon>Ovalentaria</taxon>
        <taxon>Atherinomorphae</taxon>
        <taxon>Cyprinodontiformes</taxon>
        <taxon>Goodeidae</taxon>
        <taxon>Xenotaenia</taxon>
    </lineage>
</organism>
<evidence type="ECO:0000313" key="2">
    <source>
        <dbReference type="Proteomes" id="UP001444071"/>
    </source>
</evidence>
<name>A0ABV0W162_9TELE</name>
<proteinExistence type="predicted"/>
<keyword evidence="2" id="KW-1185">Reference proteome</keyword>